<feature type="domain" description="Methylated-DNA-[protein]-cysteine S-methyltransferase DNA binding" evidence="9">
    <location>
        <begin position="85"/>
        <end position="164"/>
    </location>
</feature>
<dbReference type="PROSITE" id="PS00374">
    <property type="entry name" value="MGMT"/>
    <property type="match status" value="1"/>
</dbReference>
<dbReference type="Proteomes" id="UP000321726">
    <property type="component" value="Unassembled WGS sequence"/>
</dbReference>
<gene>
    <name evidence="11" type="ORF">HCU01_14280</name>
    <name evidence="12" type="ORF">SAMN05660971_02010</name>
</gene>
<comment type="subcellular location">
    <subcellularLocation>
        <location evidence="8">Cytoplasm</location>
    </subcellularLocation>
</comment>
<comment type="function">
    <text evidence="8">Involved in the cellular defense against the biological effects of O6-methylguanine (O6-MeG) and O4-methylthymine (O4-MeT) in DNA. Repairs the methylated nucleobase in DNA by stoichiometrically transferring the methyl group to a cysteine residue in the enzyme. This is a suicide reaction: the enzyme is irreversibly inactivated.</text>
</comment>
<dbReference type="InterPro" id="IPR023546">
    <property type="entry name" value="MGMT"/>
</dbReference>
<evidence type="ECO:0000259" key="10">
    <source>
        <dbReference type="Pfam" id="PF02870"/>
    </source>
</evidence>
<dbReference type="GO" id="GO:0006307">
    <property type="term" value="P:DNA alkylation repair"/>
    <property type="evidence" value="ECO:0007669"/>
    <property type="project" value="UniProtKB-UniRule"/>
</dbReference>
<evidence type="ECO:0000313" key="13">
    <source>
        <dbReference type="Proteomes" id="UP000184123"/>
    </source>
</evidence>
<dbReference type="FunFam" id="1.10.10.10:FF:000337">
    <property type="entry name" value="Methylated-DNA--protein-cysteine methyltransferase"/>
    <property type="match status" value="1"/>
</dbReference>
<dbReference type="InterPro" id="IPR008332">
    <property type="entry name" value="MethylG_MeTrfase_N"/>
</dbReference>
<dbReference type="HAMAP" id="MF_00772">
    <property type="entry name" value="OGT"/>
    <property type="match status" value="1"/>
</dbReference>
<evidence type="ECO:0000256" key="6">
    <source>
        <dbReference type="ARBA" id="ARBA00023204"/>
    </source>
</evidence>
<keyword evidence="2 8" id="KW-0963">Cytoplasm</keyword>
<proteinExistence type="inferred from homology"/>
<evidence type="ECO:0000259" key="9">
    <source>
        <dbReference type="Pfam" id="PF01035"/>
    </source>
</evidence>
<feature type="active site" description="Nucleophile; methyl group acceptor" evidence="8">
    <location>
        <position position="136"/>
    </location>
</feature>
<dbReference type="InterPro" id="IPR001497">
    <property type="entry name" value="MethylDNA_cys_MeTrfase_AS"/>
</dbReference>
<organism evidence="12 13">
    <name type="scientific">Halomonas cupida</name>
    <dbReference type="NCBI Taxonomy" id="44933"/>
    <lineage>
        <taxon>Bacteria</taxon>
        <taxon>Pseudomonadati</taxon>
        <taxon>Pseudomonadota</taxon>
        <taxon>Gammaproteobacteria</taxon>
        <taxon>Oceanospirillales</taxon>
        <taxon>Halomonadaceae</taxon>
        <taxon>Halomonas</taxon>
    </lineage>
</organism>
<comment type="catalytic activity">
    <reaction evidence="7 8">
        <text>a 6-O-methyl-2'-deoxyguanosine in DNA + L-cysteinyl-[protein] = S-methyl-L-cysteinyl-[protein] + a 2'-deoxyguanosine in DNA</text>
        <dbReference type="Rhea" id="RHEA:24000"/>
        <dbReference type="Rhea" id="RHEA-COMP:10131"/>
        <dbReference type="Rhea" id="RHEA-COMP:10132"/>
        <dbReference type="Rhea" id="RHEA-COMP:11367"/>
        <dbReference type="Rhea" id="RHEA-COMP:11368"/>
        <dbReference type="ChEBI" id="CHEBI:29950"/>
        <dbReference type="ChEBI" id="CHEBI:82612"/>
        <dbReference type="ChEBI" id="CHEBI:85445"/>
        <dbReference type="ChEBI" id="CHEBI:85448"/>
        <dbReference type="EC" id="2.1.1.63"/>
    </reaction>
</comment>
<dbReference type="InterPro" id="IPR036217">
    <property type="entry name" value="MethylDNA_cys_MeTrfase_DNAb"/>
</dbReference>
<dbReference type="RefSeq" id="WP_084541854.1">
    <property type="nucleotide sequence ID" value="NZ_BJXU01000042.1"/>
</dbReference>
<evidence type="ECO:0000313" key="12">
    <source>
        <dbReference type="EMBL" id="SHM01190.1"/>
    </source>
</evidence>
<dbReference type="EC" id="2.1.1.63" evidence="8"/>
<evidence type="ECO:0000313" key="11">
    <source>
        <dbReference type="EMBL" id="GEN23479.1"/>
    </source>
</evidence>
<dbReference type="AlphaFoldDB" id="A0A1M7FB06"/>
<evidence type="ECO:0000256" key="5">
    <source>
        <dbReference type="ARBA" id="ARBA00022763"/>
    </source>
</evidence>
<keyword evidence="14" id="KW-1185">Reference proteome</keyword>
<dbReference type="EMBL" id="FRCA01000004">
    <property type="protein sequence ID" value="SHM01190.1"/>
    <property type="molecule type" value="Genomic_DNA"/>
</dbReference>
<name>A0A1M7FB06_9GAMM</name>
<dbReference type="Gene3D" id="1.10.10.10">
    <property type="entry name" value="Winged helix-like DNA-binding domain superfamily/Winged helix DNA-binding domain"/>
    <property type="match status" value="1"/>
</dbReference>
<dbReference type="CDD" id="cd06445">
    <property type="entry name" value="ATase"/>
    <property type="match status" value="1"/>
</dbReference>
<evidence type="ECO:0000256" key="3">
    <source>
        <dbReference type="ARBA" id="ARBA00022603"/>
    </source>
</evidence>
<dbReference type="PANTHER" id="PTHR10815:SF5">
    <property type="entry name" value="METHYLATED-DNA--PROTEIN-CYSTEINE METHYLTRANSFERASE"/>
    <property type="match status" value="1"/>
</dbReference>
<dbReference type="GO" id="GO:0003908">
    <property type="term" value="F:methylated-DNA-[protein]-cysteine S-methyltransferase activity"/>
    <property type="evidence" value="ECO:0007669"/>
    <property type="project" value="UniProtKB-UniRule"/>
</dbReference>
<keyword evidence="3 8" id="KW-0489">Methyltransferase</keyword>
<dbReference type="Pfam" id="PF01035">
    <property type="entry name" value="DNA_binding_1"/>
    <property type="match status" value="1"/>
</dbReference>
<comment type="similarity">
    <text evidence="8">Belongs to the MGMT family.</text>
</comment>
<evidence type="ECO:0000256" key="4">
    <source>
        <dbReference type="ARBA" id="ARBA00022679"/>
    </source>
</evidence>
<protein>
    <recommendedName>
        <fullName evidence="8">Methylated-DNA--protein-cysteine methyltransferase</fullName>
        <ecNumber evidence="8">2.1.1.63</ecNumber>
    </recommendedName>
    <alternativeName>
        <fullName evidence="8">6-O-methylguanine-DNA methyltransferase</fullName>
        <shortName evidence="8">MGMT</shortName>
    </alternativeName>
    <alternativeName>
        <fullName evidence="8">O-6-methylguanine-DNA-alkyltransferase</fullName>
    </alternativeName>
</protein>
<dbReference type="SUPFAM" id="SSF46767">
    <property type="entry name" value="Methylated DNA-protein cysteine methyltransferase, C-terminal domain"/>
    <property type="match status" value="1"/>
</dbReference>
<dbReference type="EMBL" id="BJXU01000042">
    <property type="protein sequence ID" value="GEN23479.1"/>
    <property type="molecule type" value="Genomic_DNA"/>
</dbReference>
<dbReference type="STRING" id="44933.SAMN05660971_02010"/>
<reference evidence="12 13" key="1">
    <citation type="submission" date="2016-11" db="EMBL/GenBank/DDBJ databases">
        <authorList>
            <person name="Jaros S."/>
            <person name="Januszkiewicz K."/>
            <person name="Wedrychowicz H."/>
        </authorList>
    </citation>
    <scope>NUCLEOTIDE SEQUENCE [LARGE SCALE GENOMIC DNA]</scope>
    <source>
        <strain evidence="12 13">DSM 4740</strain>
    </source>
</reference>
<dbReference type="OrthoDB" id="9811249at2"/>
<dbReference type="Proteomes" id="UP000184123">
    <property type="component" value="Unassembled WGS sequence"/>
</dbReference>
<comment type="miscellaneous">
    <text evidence="8">This enzyme catalyzes only one turnover and therefore is not strictly catalytic. According to one definition, an enzyme is a biocatalyst that acts repeatedly and over many reaction cycles.</text>
</comment>
<feature type="domain" description="Methylguanine DNA methyltransferase ribonuclease-like" evidence="10">
    <location>
        <begin position="23"/>
        <end position="80"/>
    </location>
</feature>
<dbReference type="NCBIfam" id="TIGR00589">
    <property type="entry name" value="ogt"/>
    <property type="match status" value="1"/>
</dbReference>
<dbReference type="InterPro" id="IPR014048">
    <property type="entry name" value="MethylDNA_cys_MeTrfase_DNA-bd"/>
</dbReference>
<evidence type="ECO:0000256" key="8">
    <source>
        <dbReference type="HAMAP-Rule" id="MF_00772"/>
    </source>
</evidence>
<dbReference type="Gene3D" id="3.30.160.70">
    <property type="entry name" value="Methylated DNA-protein cysteine methyltransferase domain"/>
    <property type="match status" value="1"/>
</dbReference>
<evidence type="ECO:0000256" key="2">
    <source>
        <dbReference type="ARBA" id="ARBA00022490"/>
    </source>
</evidence>
<keyword evidence="6 8" id="KW-0234">DNA repair</keyword>
<evidence type="ECO:0000313" key="14">
    <source>
        <dbReference type="Proteomes" id="UP000321726"/>
    </source>
</evidence>
<dbReference type="PANTHER" id="PTHR10815">
    <property type="entry name" value="METHYLATED-DNA--PROTEIN-CYSTEINE METHYLTRANSFERASE"/>
    <property type="match status" value="1"/>
</dbReference>
<dbReference type="Pfam" id="PF02870">
    <property type="entry name" value="Methyltransf_1N"/>
    <property type="match status" value="1"/>
</dbReference>
<dbReference type="InterPro" id="IPR036631">
    <property type="entry name" value="MGMT_N_sf"/>
</dbReference>
<keyword evidence="5 8" id="KW-0227">DNA damage</keyword>
<dbReference type="InterPro" id="IPR036388">
    <property type="entry name" value="WH-like_DNA-bd_sf"/>
</dbReference>
<comment type="catalytic activity">
    <reaction evidence="1 8">
        <text>a 4-O-methyl-thymidine in DNA + L-cysteinyl-[protein] = a thymidine in DNA + S-methyl-L-cysteinyl-[protein]</text>
        <dbReference type="Rhea" id="RHEA:53428"/>
        <dbReference type="Rhea" id="RHEA-COMP:10131"/>
        <dbReference type="Rhea" id="RHEA-COMP:10132"/>
        <dbReference type="Rhea" id="RHEA-COMP:13555"/>
        <dbReference type="Rhea" id="RHEA-COMP:13556"/>
        <dbReference type="ChEBI" id="CHEBI:29950"/>
        <dbReference type="ChEBI" id="CHEBI:82612"/>
        <dbReference type="ChEBI" id="CHEBI:137386"/>
        <dbReference type="ChEBI" id="CHEBI:137387"/>
        <dbReference type="EC" id="2.1.1.63"/>
    </reaction>
</comment>
<reference evidence="11 14" key="2">
    <citation type="submission" date="2019-07" db="EMBL/GenBank/DDBJ databases">
        <title>Whole genome shotgun sequence of Halomonas cupida NBRC 102219.</title>
        <authorList>
            <person name="Hosoyama A."/>
            <person name="Uohara A."/>
            <person name="Ohji S."/>
            <person name="Ichikawa N."/>
        </authorList>
    </citation>
    <scope>NUCLEOTIDE SEQUENCE [LARGE SCALE GENOMIC DNA]</scope>
    <source>
        <strain evidence="11 14">NBRC 102219</strain>
    </source>
</reference>
<accession>A0A1M7FB06</accession>
<evidence type="ECO:0000256" key="7">
    <source>
        <dbReference type="ARBA" id="ARBA00049348"/>
    </source>
</evidence>
<keyword evidence="4 8" id="KW-0808">Transferase</keyword>
<dbReference type="GO" id="GO:0005737">
    <property type="term" value="C:cytoplasm"/>
    <property type="evidence" value="ECO:0007669"/>
    <property type="project" value="UniProtKB-SubCell"/>
</dbReference>
<sequence length="174" mass="19089">MKHNDWQQYVGLECYQPPASEALGSVVIAATARGIARLDFMDNDQVSQLSQRPSDLTRTCRTQLEEYFAGQRQQFDLPLDAAGTDFQHQVWQSLSRIPYGETRSYGELAEGLGRKGAQRAIGAANGRNPIAIIVPCHRVIGSDGSLTGYAGGIGRKQWLLAFEAQEVPLELQPG</sequence>
<dbReference type="SUPFAM" id="SSF53155">
    <property type="entry name" value="Methylated DNA-protein cysteine methyltransferase domain"/>
    <property type="match status" value="1"/>
</dbReference>
<evidence type="ECO:0000256" key="1">
    <source>
        <dbReference type="ARBA" id="ARBA00001286"/>
    </source>
</evidence>
<dbReference type="GO" id="GO:0032259">
    <property type="term" value="P:methylation"/>
    <property type="evidence" value="ECO:0007669"/>
    <property type="project" value="UniProtKB-KW"/>
</dbReference>